<dbReference type="InterPro" id="IPR011257">
    <property type="entry name" value="DNA_glycosylase"/>
</dbReference>
<dbReference type="Proteomes" id="UP001501138">
    <property type="component" value="Unassembled WGS sequence"/>
</dbReference>
<dbReference type="Gene3D" id="1.10.340.30">
    <property type="entry name" value="Hypothetical protein, domain 2"/>
    <property type="match status" value="1"/>
</dbReference>
<evidence type="ECO:0000313" key="2">
    <source>
        <dbReference type="EMBL" id="GAA1727297.1"/>
    </source>
</evidence>
<name>A0ABN2JHG0_9MICO</name>
<sequence>MGPPGVVQDGAMATDLWITGDPETDKLLSDDAFALLVGMLLDQQYPMEHAFAGPRKIRDRLGSIDPGAVADADPDEFVTLATTPPAIHRYGRSMAGRVQALARAIVDDYDGDATHLWTMPGAEGPATGAEVLERLRALPGFGAQKASIFLALLGKQRGVQPAGWREAAGHYGDDGSRRSIADVTSAESLAEVRAFKKEQKAAAKEAKAAKG</sequence>
<feature type="domain" description="HhH-GPD" evidence="1">
    <location>
        <begin position="37"/>
        <end position="199"/>
    </location>
</feature>
<comment type="caution">
    <text evidence="2">The sequence shown here is derived from an EMBL/GenBank/DDBJ whole genome shotgun (WGS) entry which is preliminary data.</text>
</comment>
<dbReference type="SUPFAM" id="SSF48150">
    <property type="entry name" value="DNA-glycosylase"/>
    <property type="match status" value="1"/>
</dbReference>
<evidence type="ECO:0000259" key="1">
    <source>
        <dbReference type="Pfam" id="PF00730"/>
    </source>
</evidence>
<evidence type="ECO:0000313" key="3">
    <source>
        <dbReference type="Proteomes" id="UP001501138"/>
    </source>
</evidence>
<gene>
    <name evidence="2" type="ORF">GCM10009809_23770</name>
</gene>
<organism evidence="2 3">
    <name type="scientific">Isoptericola hypogeus</name>
    <dbReference type="NCBI Taxonomy" id="300179"/>
    <lineage>
        <taxon>Bacteria</taxon>
        <taxon>Bacillati</taxon>
        <taxon>Actinomycetota</taxon>
        <taxon>Actinomycetes</taxon>
        <taxon>Micrococcales</taxon>
        <taxon>Promicromonosporaceae</taxon>
        <taxon>Isoptericola</taxon>
    </lineage>
</organism>
<dbReference type="InterPro" id="IPR017658">
    <property type="entry name" value="HhH-GPD_base_excis"/>
</dbReference>
<proteinExistence type="predicted"/>
<reference evidence="2 3" key="1">
    <citation type="journal article" date="2019" name="Int. J. Syst. Evol. Microbiol.">
        <title>The Global Catalogue of Microorganisms (GCM) 10K type strain sequencing project: providing services to taxonomists for standard genome sequencing and annotation.</title>
        <authorList>
            <consortium name="The Broad Institute Genomics Platform"/>
            <consortium name="The Broad Institute Genome Sequencing Center for Infectious Disease"/>
            <person name="Wu L."/>
            <person name="Ma J."/>
        </authorList>
    </citation>
    <scope>NUCLEOTIDE SEQUENCE [LARGE SCALE GENOMIC DNA]</scope>
    <source>
        <strain evidence="2 3">JCM 15589</strain>
    </source>
</reference>
<protein>
    <submittedName>
        <fullName evidence="2">HhH-GPD-type base excision DNA repair protein</fullName>
    </submittedName>
</protein>
<dbReference type="Pfam" id="PF00730">
    <property type="entry name" value="HhH-GPD"/>
    <property type="match status" value="1"/>
</dbReference>
<dbReference type="NCBIfam" id="TIGR03252">
    <property type="entry name" value="HhH-GPD-type base excision DNA repair protein"/>
    <property type="match status" value="1"/>
</dbReference>
<accession>A0ABN2JHG0</accession>
<keyword evidence="3" id="KW-1185">Reference proteome</keyword>
<dbReference type="EMBL" id="BAAAPM010000004">
    <property type="protein sequence ID" value="GAA1727297.1"/>
    <property type="molecule type" value="Genomic_DNA"/>
</dbReference>
<dbReference type="InterPro" id="IPR003265">
    <property type="entry name" value="HhH-GPD_domain"/>
</dbReference>